<evidence type="ECO:0000256" key="3">
    <source>
        <dbReference type="ARBA" id="ARBA00022450"/>
    </source>
</evidence>
<dbReference type="InterPro" id="IPR025110">
    <property type="entry name" value="AMP-bd_C"/>
</dbReference>
<feature type="domain" description="Carrier" evidence="9">
    <location>
        <begin position="5898"/>
        <end position="5973"/>
    </location>
</feature>
<keyword evidence="6" id="KW-0677">Repeat</keyword>
<protein>
    <submittedName>
        <fullName evidence="10">ATP-dependent tyrosine adenylase / ATP-dependent asparagine adenylase 2 / ATP-dependent glutamine adenylase / ATP-dependent proline adenylase</fullName>
    </submittedName>
</protein>
<dbReference type="PROSITE" id="PS00455">
    <property type="entry name" value="AMP_BINDING"/>
    <property type="match status" value="5"/>
</dbReference>
<dbReference type="Gene3D" id="2.30.38.10">
    <property type="entry name" value="Luciferase, Domain 3"/>
    <property type="match status" value="5"/>
</dbReference>
<dbReference type="CDD" id="cd19531">
    <property type="entry name" value="LCL_NRPS-like"/>
    <property type="match status" value="3"/>
</dbReference>
<dbReference type="InterPro" id="IPR023213">
    <property type="entry name" value="CAT-like_dom_sf"/>
</dbReference>
<dbReference type="Pfam" id="PF13193">
    <property type="entry name" value="AMP-binding_C"/>
    <property type="match status" value="5"/>
</dbReference>
<reference evidence="11" key="1">
    <citation type="submission" date="2018-08" db="EMBL/GenBank/DDBJ databases">
        <authorList>
            <person name="Chevrot R."/>
        </authorList>
    </citation>
    <scope>NUCLEOTIDE SEQUENCE [LARGE SCALE GENOMIC DNA]</scope>
</reference>
<dbReference type="Pfam" id="PF00550">
    <property type="entry name" value="PP-binding"/>
    <property type="match status" value="5"/>
</dbReference>
<evidence type="ECO:0000256" key="6">
    <source>
        <dbReference type="ARBA" id="ARBA00022737"/>
    </source>
</evidence>
<keyword evidence="8" id="KW-0511">Multifunctional enzyme</keyword>
<keyword evidence="7" id="KW-0045">Antibiotic biosynthesis</keyword>
<comment type="similarity">
    <text evidence="2">Belongs to the ATP-dependent AMP-binding enzyme family.</text>
</comment>
<dbReference type="GO" id="GO:0016874">
    <property type="term" value="F:ligase activity"/>
    <property type="evidence" value="ECO:0007669"/>
    <property type="project" value="UniProtKB-KW"/>
</dbReference>
<dbReference type="PROSITE" id="PS00012">
    <property type="entry name" value="PHOSPHOPANTETHEINE"/>
    <property type="match status" value="5"/>
</dbReference>
<dbReference type="RefSeq" id="WP_138185329.1">
    <property type="nucleotide sequence ID" value="NZ_LS992241.1"/>
</dbReference>
<dbReference type="InterPro" id="IPR006162">
    <property type="entry name" value="Ppantetheine_attach_site"/>
</dbReference>
<dbReference type="EMBL" id="LS992241">
    <property type="protein sequence ID" value="SYX83227.1"/>
    <property type="molecule type" value="Genomic_DNA"/>
</dbReference>
<evidence type="ECO:0000259" key="9">
    <source>
        <dbReference type="PROSITE" id="PS50075"/>
    </source>
</evidence>
<gene>
    <name evidence="10" type="primary">mycB</name>
    <name evidence="10" type="ORF">PBLR_11649</name>
</gene>
<feature type="domain" description="Carrier" evidence="9">
    <location>
        <begin position="3336"/>
        <end position="3410"/>
    </location>
</feature>
<feature type="domain" description="Carrier" evidence="9">
    <location>
        <begin position="1799"/>
        <end position="1873"/>
    </location>
</feature>
<dbReference type="Pfam" id="PF00501">
    <property type="entry name" value="AMP-binding"/>
    <property type="match status" value="5"/>
</dbReference>
<dbReference type="InterPro" id="IPR010060">
    <property type="entry name" value="NRPS_synth"/>
</dbReference>
<evidence type="ECO:0000256" key="5">
    <source>
        <dbReference type="ARBA" id="ARBA00022598"/>
    </source>
</evidence>
<dbReference type="InterPro" id="IPR001242">
    <property type="entry name" value="Condensation_dom"/>
</dbReference>
<dbReference type="Gene3D" id="3.30.559.30">
    <property type="entry name" value="Nonribosomal peptide synthetase, condensation domain"/>
    <property type="match status" value="8"/>
</dbReference>
<dbReference type="FunFam" id="2.30.38.10:FF:000001">
    <property type="entry name" value="Non-ribosomal peptide synthetase PvdI"/>
    <property type="match status" value="5"/>
</dbReference>
<feature type="domain" description="Carrier" evidence="9">
    <location>
        <begin position="757"/>
        <end position="832"/>
    </location>
</feature>
<accession>A0A383R7V2</accession>
<dbReference type="Gene3D" id="3.40.50.980">
    <property type="match status" value="10"/>
</dbReference>
<dbReference type="NCBIfam" id="NF004282">
    <property type="entry name" value="PRK05691.1"/>
    <property type="match status" value="6"/>
</dbReference>
<dbReference type="GO" id="GO:0031177">
    <property type="term" value="F:phosphopantetheine binding"/>
    <property type="evidence" value="ECO:0007669"/>
    <property type="project" value="InterPro"/>
</dbReference>
<dbReference type="GO" id="GO:0043041">
    <property type="term" value="P:amino acid activation for nonribosomal peptide biosynthetic process"/>
    <property type="evidence" value="ECO:0007669"/>
    <property type="project" value="TreeGrafter"/>
</dbReference>
<dbReference type="PANTHER" id="PTHR45527">
    <property type="entry name" value="NONRIBOSOMAL PEPTIDE SYNTHETASE"/>
    <property type="match status" value="1"/>
</dbReference>
<dbReference type="Gene3D" id="3.30.559.10">
    <property type="entry name" value="Chloramphenicol acetyltransferase-like domain"/>
    <property type="match status" value="7"/>
</dbReference>
<dbReference type="Gene3D" id="3.30.300.30">
    <property type="match status" value="5"/>
</dbReference>
<dbReference type="PANTHER" id="PTHR45527:SF1">
    <property type="entry name" value="FATTY ACID SYNTHASE"/>
    <property type="match status" value="1"/>
</dbReference>
<dbReference type="Gene3D" id="1.10.1200.10">
    <property type="entry name" value="ACP-like"/>
    <property type="match status" value="5"/>
</dbReference>
<evidence type="ECO:0000313" key="10">
    <source>
        <dbReference type="EMBL" id="SYX83227.1"/>
    </source>
</evidence>
<dbReference type="SUPFAM" id="SSF56801">
    <property type="entry name" value="Acetyl-CoA synthetase-like"/>
    <property type="match status" value="5"/>
</dbReference>
<keyword evidence="5" id="KW-0436">Ligase</keyword>
<dbReference type="InterPro" id="IPR009081">
    <property type="entry name" value="PP-bd_ACP"/>
</dbReference>
<dbReference type="InterPro" id="IPR036736">
    <property type="entry name" value="ACP-like_sf"/>
</dbReference>
<dbReference type="FunFam" id="1.10.1200.10:FF:000005">
    <property type="entry name" value="Nonribosomal peptide synthetase 1"/>
    <property type="match status" value="5"/>
</dbReference>
<evidence type="ECO:0000256" key="2">
    <source>
        <dbReference type="ARBA" id="ARBA00006432"/>
    </source>
</evidence>
<dbReference type="InterPro" id="IPR020845">
    <property type="entry name" value="AMP-binding_CS"/>
</dbReference>
<dbReference type="InterPro" id="IPR020806">
    <property type="entry name" value="PKS_PP-bd"/>
</dbReference>
<dbReference type="GO" id="GO:0005829">
    <property type="term" value="C:cytosol"/>
    <property type="evidence" value="ECO:0007669"/>
    <property type="project" value="TreeGrafter"/>
</dbReference>
<dbReference type="FunFam" id="3.40.50.980:FF:000001">
    <property type="entry name" value="Non-ribosomal peptide synthetase"/>
    <property type="match status" value="5"/>
</dbReference>
<dbReference type="Pfam" id="PF00668">
    <property type="entry name" value="Condensation"/>
    <property type="match status" value="8"/>
</dbReference>
<dbReference type="FunFam" id="3.40.50.980:FF:000002">
    <property type="entry name" value="Enterobactin synthetase component F"/>
    <property type="match status" value="2"/>
</dbReference>
<dbReference type="CDD" id="cd19534">
    <property type="entry name" value="E_NRPS"/>
    <property type="match status" value="2"/>
</dbReference>
<dbReference type="SMART" id="SM00823">
    <property type="entry name" value="PKS_PP"/>
    <property type="match status" value="5"/>
</dbReference>
<dbReference type="CDD" id="cd12117">
    <property type="entry name" value="A_NRPS_Srf_like"/>
    <property type="match status" value="1"/>
</dbReference>
<name>A0A383R7V2_PAEAL</name>
<dbReference type="FunFam" id="3.30.300.30:FF:000010">
    <property type="entry name" value="Enterobactin synthetase component F"/>
    <property type="match status" value="5"/>
</dbReference>
<proteinExistence type="inferred from homology"/>
<evidence type="ECO:0000256" key="4">
    <source>
        <dbReference type="ARBA" id="ARBA00022553"/>
    </source>
</evidence>
<evidence type="ECO:0000256" key="1">
    <source>
        <dbReference type="ARBA" id="ARBA00001957"/>
    </source>
</evidence>
<dbReference type="GO" id="GO:0017000">
    <property type="term" value="P:antibiotic biosynthetic process"/>
    <property type="evidence" value="ECO:0007669"/>
    <property type="project" value="UniProtKB-KW"/>
</dbReference>
<organism evidence="10 11">
    <name type="scientific">Paenibacillus alvei</name>
    <name type="common">Bacillus alvei</name>
    <dbReference type="NCBI Taxonomy" id="44250"/>
    <lineage>
        <taxon>Bacteria</taxon>
        <taxon>Bacillati</taxon>
        <taxon>Bacillota</taxon>
        <taxon>Bacilli</taxon>
        <taxon>Bacillales</taxon>
        <taxon>Paenibacillaceae</taxon>
        <taxon>Paenibacillus</taxon>
    </lineage>
</organism>
<dbReference type="NCBIfam" id="TIGR01733">
    <property type="entry name" value="AA-adenyl-dom"/>
    <property type="match status" value="5"/>
</dbReference>
<dbReference type="InterPro" id="IPR045851">
    <property type="entry name" value="AMP-bd_C_sf"/>
</dbReference>
<dbReference type="GO" id="GO:0008610">
    <property type="term" value="P:lipid biosynthetic process"/>
    <property type="evidence" value="ECO:0007669"/>
    <property type="project" value="UniProtKB-ARBA"/>
</dbReference>
<dbReference type="NCBIfam" id="TIGR01720">
    <property type="entry name" value="NRPS-para261"/>
    <property type="match status" value="2"/>
</dbReference>
<sequence length="6428" mass="723856">MAFDKEIEFWKAKLDTEDTPTTLPYTSTPSSEAARHYSVSVTMPAEISERIIRMSKGSHQAAFMILLGGIQCLLHKYTSENRIVIGMPIVQKAGEKRLPINQVVLLKENVNEELTFKSLLTSLKQSFSEAIRHQNIPFWLITEQMNVQEKNGLPVINTMAALKNIHTVNFIPTVVADVLFQFEFEAENLLLSVVYNERVYDSVFISQIVEHLQRLLSIVLAEPNTNLGNLRLLSDEETSLLLHGFNTTAAEYPRDRTIHELFTEQAHRTPDAVAAVYGQQQVTYAELNGRANRLARTLQNAGVQPDQLVGIMAERSLEMIVGLLAIMKAGGAYVPIDPEYPQERIRYMLEDSGAQTLLLQDHLRERVTYEGTIVDMNSEHNYHDDETELASVSDSSNLAYVIYTSGTTGNPKGVMIEHRSAVNALLWRIRTYGLSSSDRVLQLFSFSFDGFVMSAFCSLLSGAGLFLLKEEDAKDPLALHGAISQSGITHFICVPNLYGALLNVMQAESVSTLRTVTLAGESVSSALVARSKEQLPDVKLFNEYGPTENSVVATCAIGLEKDQPITIGTPISNASVLILNTSGELQPLHVPGELCIAGEGLARGYLNRPELTEEKFAAHPFVPGERIYHTGDSARWLPNGTIEYLGRIDHQVKIRGFRIELGEIESSLKNVAGVREVIVDARPDGNGQQMLCAYMVADTTLTVNELREALSSHLPDYMIPSHFVQMEQLPLTPSGKLDRKSLPDPQANMAIGTEYIAPRTPLEERLAQIWQESLGVDKVGIKDNFFALGGHSLRAATLASKLHKELNVNVPLRDLFRNPTIEELALLMEGMEQQEFSAIERVKESEYYSVSSAQKRLFVLQQLEGAEQSYNMPGAMLLEGLLDRERLEASFRKLIARHETLRTGFELMDGEPVQKVYQDVSFAIEYMQASEAEAAQKAREFIRAFDLMTPPLMRVGLIEMAPDRHVLLYDMHHIISDGASMGVVVEEFARLYGGEELPPLRIQYKDFAAWQQSEAQQKRSKQQEAYWLQAFGGELPVLELPTDYARPAIQSYEGETYEFTVDSDISTALQRLAADSGTTLYMVLLAAYTVLLHKYTGQEDIVVGTTNAGRMHDDLQPLIGMFVNTLAIRNYPAGESTFRAYLEQVKEQALAAFEHQEYPFEELVEKLRVARDMSRNPLFDTMFSLQNMDNKDFELPGLQLKPYVFEHQISKFDLSLDVAEGAEGLACSLEYASSLYRQDTIVRMANHYRQLLHSIAQSPEAQIAVLGMLTPGEQEQIRFKFNHDPSEMEQKHTVHQLFEEQAALTPERTAVVHENEQLSYRELNERANRLARTLRQHGVQPEQLVGILADRSLDMIVGIMAILKAGGAYVPIDPKYPEERIRYMLEDSKANVLVTQSHLQSLSSFDGTWVLLDEESSYAEDAANLVSINEPQHLAYVIYTSGTTGQPKGAMIEHRQLTVMAKAWEREYRLREESIRWMQWASFSFDVFSGDLIRALLHGGELVLCPEHARANPAEIYELIRKYRLHMFDCTPSIVIPLMEYVYENKLDISSLKLVAVGSDYCPPDEFQKMLDRFGSQFRIINSYGVTETCIDASYYEPTTPTVPRALPIGKPLPGVTMYIMDGQRSLLPVGVIGELYIGGPCVGRGYWNRSEMTSEKFVADPFLQDHRMYRTGDLARWMPDGNIEYLGRIDHQVKIRGYRIEIGEVESKLLKVETVRESVVVARQDPNGTKALCAYFVADRNLTVSELRSALADELPAYMIPSYFVQLDRLPLTPNGKVDRKALPAPEAGAHTGIEYVAPRTEEELALANVWQTVLGIERVGVLDHFFELGGDSIKSIQVASRLQQAGYKLEIRDLFKYPTIAQLGSHLQRASKVADQGEVSGDVPLTPILGWFFEQQFADAHHYNQSIMLYRREGFNEAAIRNVLQAVTEHHDALRIVFRRNDQGDYTAWNRAIEEGELFHLEVLNLTGTTAGDHEQNVRQIIEAKATEIQRSFDLHDGPLARAGLFRTDEGDHLLLVMHHGVVDGVSWRILLEDIATGYEQALKGEPVRLPAKTDSFRTWANQLASYARSEAMIEEQVFWEQAEANGTSILPLPKDFEAETSLQQDSESVVVEWSREETDMLLKHVHRAYNTDMNDILLAALGMAIQQWCGHERALVTLEGHGRENIMPELDISRTVGWFTSEYPFLLESDPNKSLSYRIKRMKENLRRIPNKGIGYGIHRYLSDSGTSGTKNVSRSEASAQPEISFNYLGQFDQDLQNNEMEVSPYSGGAEISVRQARNTTLDFNGMISAGVLALEVSYSSKQYRRDTIDRLAGLLKGSLQEIVAHCASKDKPELTPSDVLVNGLGIEDLERIAEQTRDLGDIENIYALTPMQKGMWFHNAMDGQAGAYFEQTRFTIQGELDVQLFASSLDVLATRHAVLRTNFFSGWNGELLQIVYRNKNLEFSYEDLTELPEHEKQDRVEAMAQADKQRGFDLERDALMRVSVLRTSVNCSHVIWSSHHILMDGWCLPQLTQEWLETYSDSVNGRTSSRSEASPYSLYIEWLYKQDYTAASQYWSDYLADYDQQTVIPQKKSGGRSDVYIADNLVFELGEALTAKMHRVAKQHQLTLNTLMQAAWGIILQKYNNTGDAVFGGVVSGRPAEIPGIESMIGLFINTIPIRVVCEADDRFADVMKQLQEKALESGRYDYYPLYDIQALSTHKQDLINHILVFENYPMEEQMEQAGDERGQLNITDVRVAEQTSYDFNLVVMPGEDMMIRLEYNSVMYDQADMERVRQHLIHVLEQVTADPAIAVKDVRLATDDEKAELLTAFNDTEVEYPREQMIHRMFEEQVQRTPDATAVLYGAAIMTYREMNERANQLARTLRAAGVVPDQIVGIMAERSLELMVGIMGILKAGGAYVPIAPDYPEERIRYMLDDSEAQVLIVQGSAGEAIDFAGHVINLDDVDSYDQDSSNLEMVNKPTDIAYIIYTSGTTGRPKGVMVEHTSVINRLLWMQKRYPIDADDTIMQKTAITFDVSVWELFWWAFVGSKVLMLPVGGEKNPAAIVEAIEQYDITTMHFVPSMLHAFLEHIEQLPEAERERLSPLKQVFTSGEALLASQVERFHQYVAPASGARLINLYGPTEATVDVTYFDCEPGQTYVSVPIGKPIDNTRIYIVNGHNQVQPIGVAGELCIAGVGLARGYWNRPELTEEKFVLVPSVGERMYRTGDLARWLPDGNIEYLGRIDHQVKIRGYRIELGELETALLNIEAVRETVVVAREDESGQKSLCAYYVADGEATVSDLRAALAAELPSYMIPSYFVRLEQMPLAPNGKLDRKALPVPERSLQVESEYVAPRTEAEQMLATVWQAVLGIERVGITDHFFELGGDSIKSIQVAARMQQAGFKLDIRDLFKYPTVTQLVPYMQPINRTADQGEVVGEVPMTPILHWFEHQQFANPHHFNQSVMLYRKDGFVADAVRKALHKLVEHHDALRIVIQRTEQGEYSLWNRSLVEGELFSMEEVDLMDQSDFAAAIEAEANHIQGSIDLQGGPLVKAGLFHGSDGDHLLLVIHHAVIDGVSWRILLEDLASGYEQALNQSQVRLPMKTDSFRTWAEQLVEYANSPAMDKESAYWLGVAQTEAAALPKDSECAVSLQRDSESVVLEWNREDTERLLKHVHRAYNTEMDDILLTALGRALLKWRGIERVLVTLEGHGRESIIQDMDITRTVGWFTTEYPFELGTEANDSLGSQIKKVKEDLRRIPNKGIGYGLFRYLSNSGKQAWNDAPTAQIRYNYLGQFDADLSNNELIVSPYASGSEISDEQERKYPLDINGVITEGQLTLGLSYSVKEYRKETMEELGDLLTESLKEIIAHCEAQERTQLTPSDVLFKGLSLEWLDRISSQMQHIGEIENVYALTPMQKGMWFHSTMDSLTGAYHEQTMFTLEGTLDVELFSSSLNELAKRHAVLRTNFISGPQGEPVQVVFRNKPIGFSFQDVRALNEEEQQSFIKEVVSSDQLLGFDLAQGALMRVSAIRTGELSCRVLWSSHHILMDGWCLPQLMQELFDTYAALLERKTPDRTAVPAYSQYIEWLEQQDEEAAGTYWSAYLADYDQVTEIPQESSAGIDSEPYKAEKWSRELDAGLSASISRTARQHQVTLNTLLQAAWGVILQKYNGTNDVVFGSVVSGRPAEVPGIETMIGLFINTIPIRVKCEGSTSFAELMGLLQEQALESGKYDYYPLYEIQSRSALKQNAIRQIMVFENYPMDEQLELAGGDEHGMPSLTDVAVEEQTNYDFNLIVVPGEQISIRFDYNANRFVQADMERLMGHLNNILEQIVDNPRVAVEDLELATEAEKSEVIQSFNDTLTNYPRDMMLHRLFEEQAERHPDAVAISFRDVQLTYRDLNDRSNRLARTLRRVGVGTDKLVGLMSERSPEMIIGILAILKAGGGYVPIDPEYPEDRIRYMLEDSGTRIMLAQQHLTGKIPAMDASPLDAIIILDTETSYDSNGSNLDAETDASSENLAYVIYTSGTTGKPKGNLTTHRNIVRVVRGAEYIDITDRDNVLQLSSYAFDGSTFDIYGALLNGAKLVLVPHETLLEVRQLAELIVQEKISVMFITTAYFNVLVDVQASCLSNIRAILFGGERVSVNHVRKALNHVGPGTLKHVYGPTESTVFATCHDVYEVTENAVTVPIGRPISNTSIYIVDANNKLQPVGVAGELCVAGDGLARGYLNRQDLTAEKFVDSPYVQGERMYRTGDLAKWLPDGSIEYVGRIDQQVKIRGYRIELGEIEAQLLNVEDVQEAVVVARDTDSGEKQLCAYYVAMRPLEANYLREVMGQAMPRYMLPAHFVQLEQLPLTPNGKVDRKALPVLEEGRSGETFVAPRTPLEAQLVQIWRDVLGINSVSVTDHFFELGGHSLKATLLVNRLHQELNIELPLKDVFQYPTLEAMAKRLSIAEGSRHVSIPVAASSQHYPVSSAQKRLYILHQLEGAELSYNMPNMMLLEGAVDLGRLEEAFKRLIERHETLRTGFEIVNGEPVQRIYPEVDFAIEHVLASEEGASKLMQQFVRSFQLEKPPLLRIGVIELSEERSILMFDMHHIISDGTSMGILINEFVRLYSGEELTPLRIQYKDYAVWQQSDTQQEAMKLQEGYWLKVLGGELPVLEMPTDSIRPTTQSFRGDLLQFDLDPVRSAGLRRIAAENGATMYMVLLALYKTMLHKYSGQEDIIVGTPIAGRNHGDLQPLLGMFVNTLAIRSYPAASKTFLSYLGEIKESTLGAFENQNYPFEALVEQVQVMRDMSRNPVFDTMFILQNADQGEMKIDGVRLQSVPNEHTVSKFDLTFQAEEDEAEIVCSIEYATDLFKRGTIERMARHFGQLVDAVLDNPQASLSNLSMVTNEEKALLQDKFNDTDMAHPSDKTVHELFAEQVERTPEAVAVVYGTEQLSYRELNRKANQLAWKLREYGVTAEQPVGIIVERTLDTVVAVLAVLKASGTFVPIDPEYPETRIRYMLADSGAKLVLAQSELPGIIPDDVRLIDVRDESLYQGDGADVPNGSKPSNLLYIIYTSGTTGNPKGVMLEHGNMVNLLHYQQNGTNIPMPSRILQYASGSFDVCYQEMFSALLFGGSLYMVDNEMRKDPVRLFQEIEKHEIDVLFIPVAFLKFIFAEPEWAEAFPRCVRHIITAGEQLVVTPQVQACLKRLDICLHNHYGPSETHVVTTYTMTPEVIEVGLPPIGKPIANTSIYIVNDSFELQPIGVKGELYVSGACVGRGYWGRTDLTEEKFLDNPFAPGERLYKTGDVARWLPDGSIEYVGRSDHQVKIRGFRIELGEVESQLLHVPAVQEATVVALEDHAGQKQLCAYFSAERSLTAGEMRAALSQELPGYMIPSYFVQLERLPLTPNGKIDRRALPKPEGGIETGTEYVAPRTETEARLARIWQDVLGLPSVGVKDNFFELGGHSLRATTLVSRLYKEMNVNFPLRGVFRHPTIEEMSQAILQMETSLYTAIPIAEEQEYYPLSSAQLRLYIMSQLEGSELSYNMPGMLVLEGQLNRDQFQTAFLKLIARHETLRTGFEMVDGEPMQRIHRNTEFAIDYRQVSEDEVPEMIGQFIRPFDLEHPPLLRVGLFEVGQDRHILVFDMHHIISDGASMSNLVDEFTRLYANEERPPLRIQYKDYAVWQQASENLERLKHQEDYWMSMLQGDLPNTELPLDYDRAAVRSFEGEQIEFEINPVVTGQLNQLASNHECTLYMVLLSAYQILLSKYCGQDDIIVGTPVAGRNHADLEPLIGMFVNTLAIRNRPQGDKTFQSFLAEVKESTLGAFEHQEYPFEELIDLLKLQWETSRNPLFDTVFVLQNTEEREAGIGGLTISPYVTDDSVSAKFDLTLSVSEEDDGMKGSFLYASKLFKAAGIHRMMRDYLSILSQVSENPRIRIQDISISGQQTQEKSKIDTIEFAF</sequence>
<dbReference type="GO" id="GO:0044550">
    <property type="term" value="P:secondary metabolite biosynthetic process"/>
    <property type="evidence" value="ECO:0007669"/>
    <property type="project" value="UniProtKB-ARBA"/>
</dbReference>
<dbReference type="SUPFAM" id="SSF52777">
    <property type="entry name" value="CoA-dependent acyltransferases"/>
    <property type="match status" value="15"/>
</dbReference>
<feature type="domain" description="Carrier" evidence="9">
    <location>
        <begin position="4858"/>
        <end position="4933"/>
    </location>
</feature>
<comment type="cofactor">
    <cofactor evidence="1">
        <name>pantetheine 4'-phosphate</name>
        <dbReference type="ChEBI" id="CHEBI:47942"/>
    </cofactor>
</comment>
<dbReference type="Proteomes" id="UP000304148">
    <property type="component" value="Chromosome"/>
</dbReference>
<dbReference type="PROSITE" id="PS50075">
    <property type="entry name" value="CARRIER"/>
    <property type="match status" value="5"/>
</dbReference>
<dbReference type="NCBIfam" id="NF003417">
    <property type="entry name" value="PRK04813.1"/>
    <property type="match status" value="5"/>
</dbReference>
<evidence type="ECO:0000256" key="7">
    <source>
        <dbReference type="ARBA" id="ARBA00023194"/>
    </source>
</evidence>
<dbReference type="SUPFAM" id="SSF47336">
    <property type="entry name" value="ACP-like"/>
    <property type="match status" value="5"/>
</dbReference>
<evidence type="ECO:0000256" key="8">
    <source>
        <dbReference type="ARBA" id="ARBA00023268"/>
    </source>
</evidence>
<keyword evidence="3" id="KW-0596">Phosphopantetheine</keyword>
<keyword evidence="4" id="KW-0597">Phosphoprotein</keyword>
<dbReference type="CDD" id="cd05930">
    <property type="entry name" value="A_NRPS"/>
    <property type="match status" value="2"/>
</dbReference>
<dbReference type="InterPro" id="IPR010071">
    <property type="entry name" value="AA_adenyl_dom"/>
</dbReference>
<dbReference type="CDD" id="cd19543">
    <property type="entry name" value="DCL_NRPS"/>
    <property type="match status" value="2"/>
</dbReference>
<dbReference type="InterPro" id="IPR000873">
    <property type="entry name" value="AMP-dep_synth/lig_dom"/>
</dbReference>
<evidence type="ECO:0000313" key="11">
    <source>
        <dbReference type="Proteomes" id="UP000304148"/>
    </source>
</evidence>
<dbReference type="FunFam" id="3.40.50.12780:FF:000012">
    <property type="entry name" value="Non-ribosomal peptide synthetase"/>
    <property type="match status" value="5"/>
</dbReference>